<feature type="domain" description="HECT" evidence="13">
    <location>
        <begin position="404"/>
        <end position="731"/>
    </location>
</feature>
<keyword evidence="15" id="KW-1185">Reference proteome</keyword>
<evidence type="ECO:0000313" key="15">
    <source>
        <dbReference type="Proteomes" id="UP000327493"/>
    </source>
</evidence>
<evidence type="ECO:0000259" key="13">
    <source>
        <dbReference type="PROSITE" id="PS50237"/>
    </source>
</evidence>
<dbReference type="SUPFAM" id="SSF56204">
    <property type="entry name" value="Hect, E3 ligase catalytic domain"/>
    <property type="match status" value="1"/>
</dbReference>
<keyword evidence="9 12" id="KW-0833">Ubl conjugation pathway</keyword>
<evidence type="ECO:0000256" key="11">
    <source>
        <dbReference type="ARBA" id="ARBA00023136"/>
    </source>
</evidence>
<gene>
    <name evidence="14" type="ORF">FQN60_004276</name>
</gene>
<keyword evidence="10" id="KW-0040">ANK repeat</keyword>
<dbReference type="GO" id="GO:0061630">
    <property type="term" value="F:ubiquitin protein ligase activity"/>
    <property type="evidence" value="ECO:0007669"/>
    <property type="project" value="UniProtKB-EC"/>
</dbReference>
<dbReference type="EC" id="2.3.2.26" evidence="5"/>
<sequence>EEIYSLFHRGRPNAGNLPGQEVPVFQTNTPSTSQVPPTTAPIYNLRPSTRKGPGHRRFLAQLRNPVAQSFTKEVILLPDHTSTNVPRRASKAWLFENGHIKSALEFGCDWDSGKVMQAITAAFQPVVEGCRLQILMPCHNRLVEPSLSSNQTLSGRLLKKLFHQKSIYVRPDKVILSEEKESTCSDGDQAGSLDFAQSSDSDNCVTGSVGDISKEVVSSIATVEAQSLFNDSPSISSGDQVIWCVATQNICTNEPSISVDTATMSTSAPVITIDETLTLSSGSSSISSGNTHGLPIGPTANASGDTHWFSAHNTSAVSHGPTQPSTSYSTYLDLFEEEYLSDDPDLQEAISRSLDSSASESDLKKTSEIIMEQIASRVNNDSTVRFNIIRRNVWDGASRAMGRSNFSPEKKVDVKFTDDYGISEGAVDNGGPTREFFRLCLHEIKDNIGIFEGPPNAKVLTCNSKAMKDNGYFYAGQIMAMSIAHGGQSPCFLSELLYECLQKGPDNVKVKTEHITDEETRSQVQSILEAETDSQLQEAVAQAAILISLAGHNVRITLENKQETALDLAHWYVLQRTRAPFERFRDGLTSLGVLDAIQKYPLQIKSLFVKPEKSLTAADVENLLQISHSERGSNAFREECRTLAFWQDYLQDAEIENDVSLEDILVFFTGCDSIPALGFSPKPSLEFITHSRFPVANTCENILRIPVYAVYTDFKSNMDFAIRNSPGFGRA</sequence>
<feature type="active site" description="Glycyl thioester intermediate" evidence="12">
    <location>
        <position position="699"/>
    </location>
</feature>
<dbReference type="InterPro" id="IPR000569">
    <property type="entry name" value="HECT_dom"/>
</dbReference>
<dbReference type="Gene3D" id="3.30.2410.10">
    <property type="entry name" value="Hect, E3 ligase catalytic domain"/>
    <property type="match status" value="1"/>
</dbReference>
<evidence type="ECO:0000313" key="14">
    <source>
        <dbReference type="EMBL" id="KAA8585582.1"/>
    </source>
</evidence>
<comment type="subcellular location">
    <subcellularLocation>
        <location evidence="3">Cytoplasm</location>
    </subcellularLocation>
    <subcellularLocation>
        <location evidence="2">Endomembrane system</location>
    </subcellularLocation>
</comment>
<name>A0A5J5CT82_9PERO</name>
<dbReference type="GO" id="GO:0005634">
    <property type="term" value="C:nucleus"/>
    <property type="evidence" value="ECO:0007669"/>
    <property type="project" value="TreeGrafter"/>
</dbReference>
<keyword evidence="7" id="KW-0808">Transferase</keyword>
<keyword evidence="11" id="KW-0472">Membrane</keyword>
<dbReference type="Gene3D" id="3.90.1750.10">
    <property type="entry name" value="Hect, E3 ligase catalytic domains"/>
    <property type="match status" value="1"/>
</dbReference>
<dbReference type="GO" id="GO:0006511">
    <property type="term" value="P:ubiquitin-dependent protein catabolic process"/>
    <property type="evidence" value="ECO:0007669"/>
    <property type="project" value="TreeGrafter"/>
</dbReference>
<evidence type="ECO:0000256" key="1">
    <source>
        <dbReference type="ARBA" id="ARBA00000885"/>
    </source>
</evidence>
<evidence type="ECO:0000256" key="3">
    <source>
        <dbReference type="ARBA" id="ARBA00004496"/>
    </source>
</evidence>
<evidence type="ECO:0000256" key="10">
    <source>
        <dbReference type="ARBA" id="ARBA00023043"/>
    </source>
</evidence>
<proteinExistence type="predicted"/>
<evidence type="ECO:0000256" key="12">
    <source>
        <dbReference type="PROSITE-ProRule" id="PRU00104"/>
    </source>
</evidence>
<dbReference type="PROSITE" id="PS50237">
    <property type="entry name" value="HECT"/>
    <property type="match status" value="1"/>
</dbReference>
<comment type="catalytic activity">
    <reaction evidence="1">
        <text>S-ubiquitinyl-[E2 ubiquitin-conjugating enzyme]-L-cysteine + [acceptor protein]-L-lysine = [E2 ubiquitin-conjugating enzyme]-L-cysteine + N(6)-ubiquitinyl-[acceptor protein]-L-lysine.</text>
        <dbReference type="EC" id="2.3.2.26"/>
    </reaction>
</comment>
<keyword evidence="8" id="KW-0677">Repeat</keyword>
<evidence type="ECO:0000256" key="5">
    <source>
        <dbReference type="ARBA" id="ARBA00012485"/>
    </source>
</evidence>
<evidence type="ECO:0000256" key="9">
    <source>
        <dbReference type="ARBA" id="ARBA00022786"/>
    </source>
</evidence>
<evidence type="ECO:0000256" key="2">
    <source>
        <dbReference type="ARBA" id="ARBA00004308"/>
    </source>
</evidence>
<protein>
    <recommendedName>
        <fullName evidence="5">HECT-type E3 ubiquitin transferase</fullName>
        <ecNumber evidence="5">2.3.2.26</ecNumber>
    </recommendedName>
</protein>
<dbReference type="Proteomes" id="UP000327493">
    <property type="component" value="Chromosome 15"/>
</dbReference>
<keyword evidence="6" id="KW-0963">Cytoplasm</keyword>
<reference evidence="14 15" key="1">
    <citation type="submission" date="2019-08" db="EMBL/GenBank/DDBJ databases">
        <title>A chromosome-level genome assembly, high-density linkage maps, and genome scans reveal the genomic architecture of hybrid incompatibilities underlying speciation via character displacement in darters (Percidae: Etheostominae).</title>
        <authorList>
            <person name="Moran R.L."/>
            <person name="Catchen J.M."/>
            <person name="Fuller R.C."/>
        </authorList>
    </citation>
    <scope>NUCLEOTIDE SEQUENCE [LARGE SCALE GENOMIC DNA]</scope>
    <source>
        <strain evidence="14">EspeVRDwgs_2016</strain>
        <tissue evidence="14">Muscle</tissue>
    </source>
</reference>
<organism evidence="14 15">
    <name type="scientific">Etheostoma spectabile</name>
    <name type="common">orangethroat darter</name>
    <dbReference type="NCBI Taxonomy" id="54343"/>
    <lineage>
        <taxon>Eukaryota</taxon>
        <taxon>Metazoa</taxon>
        <taxon>Chordata</taxon>
        <taxon>Craniata</taxon>
        <taxon>Vertebrata</taxon>
        <taxon>Euteleostomi</taxon>
        <taxon>Actinopterygii</taxon>
        <taxon>Neopterygii</taxon>
        <taxon>Teleostei</taxon>
        <taxon>Neoteleostei</taxon>
        <taxon>Acanthomorphata</taxon>
        <taxon>Eupercaria</taxon>
        <taxon>Perciformes</taxon>
        <taxon>Percoidei</taxon>
        <taxon>Percidae</taxon>
        <taxon>Etheostomatinae</taxon>
        <taxon>Etheostoma</taxon>
    </lineage>
</organism>
<dbReference type="PANTHER" id="PTHR11254">
    <property type="entry name" value="HECT DOMAIN UBIQUITIN-PROTEIN LIGASE"/>
    <property type="match status" value="1"/>
</dbReference>
<dbReference type="EMBL" id="VOFY01000015">
    <property type="protein sequence ID" value="KAA8585582.1"/>
    <property type="molecule type" value="Genomic_DNA"/>
</dbReference>
<comment type="pathway">
    <text evidence="4">Protein modification; protein ubiquitination.</text>
</comment>
<dbReference type="InterPro" id="IPR035983">
    <property type="entry name" value="Hect_E3_ubiquitin_ligase"/>
</dbReference>
<evidence type="ECO:0000256" key="7">
    <source>
        <dbReference type="ARBA" id="ARBA00022679"/>
    </source>
</evidence>
<dbReference type="GO" id="GO:0061025">
    <property type="term" value="P:membrane fusion"/>
    <property type="evidence" value="ECO:0007669"/>
    <property type="project" value="TreeGrafter"/>
</dbReference>
<feature type="non-terminal residue" evidence="14">
    <location>
        <position position="1"/>
    </location>
</feature>
<evidence type="ECO:0000256" key="6">
    <source>
        <dbReference type="ARBA" id="ARBA00022490"/>
    </source>
</evidence>
<dbReference type="SMART" id="SM00119">
    <property type="entry name" value="HECTc"/>
    <property type="match status" value="1"/>
</dbReference>
<dbReference type="GO" id="GO:0007030">
    <property type="term" value="P:Golgi organization"/>
    <property type="evidence" value="ECO:0007669"/>
    <property type="project" value="TreeGrafter"/>
</dbReference>
<dbReference type="AlphaFoldDB" id="A0A5J5CT82"/>
<dbReference type="GO" id="GO:0000139">
    <property type="term" value="C:Golgi membrane"/>
    <property type="evidence" value="ECO:0007669"/>
    <property type="project" value="TreeGrafter"/>
</dbReference>
<comment type="caution">
    <text evidence="14">The sequence shown here is derived from an EMBL/GenBank/DDBJ whole genome shotgun (WGS) entry which is preliminary data.</text>
</comment>
<dbReference type="Pfam" id="PF00632">
    <property type="entry name" value="HECT"/>
    <property type="match status" value="1"/>
</dbReference>
<dbReference type="GO" id="GO:0000209">
    <property type="term" value="P:protein polyubiquitination"/>
    <property type="evidence" value="ECO:0007669"/>
    <property type="project" value="TreeGrafter"/>
</dbReference>
<evidence type="ECO:0000256" key="4">
    <source>
        <dbReference type="ARBA" id="ARBA00004906"/>
    </source>
</evidence>
<dbReference type="PANTHER" id="PTHR11254:SF363">
    <property type="entry name" value="E3 UBIQUITIN-PROTEIN LIGASE HACE1"/>
    <property type="match status" value="1"/>
</dbReference>
<evidence type="ECO:0000256" key="8">
    <source>
        <dbReference type="ARBA" id="ARBA00022737"/>
    </source>
</evidence>
<dbReference type="InterPro" id="IPR050409">
    <property type="entry name" value="E3_ubiq-protein_ligase"/>
</dbReference>
<accession>A0A5J5CT82</accession>